<sequence length="5245" mass="541289">MPRQSVLSVPRLGEGIVEVRIVRLLKRPGDPVAKDEVVYEMEHDKAAVEIESPVAGVLDAWSVAEGDVVPIGGEVARLSPAAPDPADRDGEPAGAEGRDTAGRGSGAPGASVLGVPGRTPAGTRRIPPRTRAHARRLGIDEGILASLPAAGSSLMPTDLERYRAAQAERAATEAAGGRDPEPAVAAPGDGFADVGQSPRQIELNRALRASRDTTVPAVVSRTVTEQAIQDALRAHQGSGFSTAFQAFARAAARAAAGAPRLRSRRLTERTLRVYEHVDLGIACATREGDLTVAVVRRADTLDAAGFDDRYADAVERALAGTSQADGSVTLILSHLGDRGPTLAVPVVVPPAAATLFLGAVEDTAGAPVRRMVLAFDHTLLNGQEAAAYLDAVADALTEAGRAAPEPEAGRAAPKPEAGRAAPEHARPRADRAGAAPAADTPGTVLRRLTDLAAGVLGHDVDPGRPLGEQGLDSARALRLIREIRAAFDVELPATAVWRHPTLRSLAARLTADGAEATAGERTDQGHHGPERGGDEDAVAVIGMACRVPGADDAEAFWDLLAEGRRRITEVPAGRLAGAPPEGFRAGLLDRVDLFDADFFQVTPRQAASMDPQQRALLELSWHALEHAGLNPDDLAGRPVGVYASACSYDYREQLVTREAAADGYATTGTFPAFLANRVSHLYDFTGPSITVDTACSGALTALALAEAALRRGDCEIALAGAANLLSNAFNARAYRKAGMLSPRGELNVFDEEADGFVRGEGAGWLVLKPLRRALADGDPVLAVVRAAAVNHGGRAAALTAPNPRAQTALIRTALDRAGLRGADLGYLEAHGTGTPLGDPVELDAFREALADDDTAGAPARGAGPGGRIWVGSAKANIGHLEGASGLAGVVKAVQALRYGLIPGTPGFTRLNPHISLDGTPLAVAGRAVPWPAQEGGAPRRAAVSAFGFGGSNAHVILEEAPVPPRMPDGTGAPAGTAFAVPLSAATPGALRRLAAALADLVGSGRGPALDAVAWTLQSGRRALTHRALLVVRDTGELAARARDVAGGRNVPAPSDPRLADWLAGGELSTDDWAALWPGRSRPRRAPLVPYPFEGRPYWLPATPATPAADAGGPALTVRRTDPLAAHRVAGTAVLPGAALLDVLAGGGPVSLGEVRFLAPVPVTEGGVRLRRLREDGGTLAVEYGGRVCARAAEATGPARPPRPAEPGGGPAATVDLPAVLARHGIETGPVYRVLRDVRRADGRVTARILAPLAEQQHTRRIAWLDAALQTSCALLGDTGPRVAAALDRIEWTGQVPEEALLTVHRVGGGAHHTVVDLEAVTPDGAVVLTVNGLRLHPPAAPVAPADDPPSTGWAADPGARGSVPVYGAGPGFRPDGREAETGAAGPAGAAGVGGAAHPAGAPHSGGGAHPGGAVDPAGAAGSGGAAGRGGLAGPVAAADPACAAHPAGAVHSAGGADSGGAAGPGAPEPVVAAVEGAEAGGGVRVLVPEWVPEAAGGDREGGPVVLVHDHDSAPLAAAAPAGAVCCPVGPDGLDRREFADRLRGLSGPVRVALLVDGSAWSDDDAGVAALRGRLRTLLAIGRELAARARPATVTLVTTALAALDGRTPAPGAALQGALLGALRTLPRECPALTAAAVDLAPGAAPADLAAALAEPGRTAVPLIAVRDGRRSRQVYTDLPAPAPAADGDGFTHGGGYVLFGGAGGIGAEVARHLARRYRAGLLLVGRSPAGAATRALLGELTALGGRARYLRADVTDPAAQARVLAECRELYGRLDGVVHSVGSVSAARLEELTDADLDRVLATKVTAVTQLRRTLAGSASGRSAALVVFSSVAGLFGSVGGLNYAAANAWLGHYATATATGTAADGPAVRALDWGLWRATGLARRYAGRVRREYPGLTDFAPERGVAALEAGMSGNHPHTVALAGDPEPLRPLTGRPAARSGPDDAAHRLDDYARAVLAHRMSELGLPPALAARSDAESAARLLRAVPEHRRLLAAVCELLAAHDRAGRPVPTAGELAATRSALLADHPDLYGHVSLLDRTLDAYGPVLRGELPPAAVLFPGGDLGAVSAVYSGNQLFDPVNRAAAESLAQAAADIGPGARVLEIGAGVGGTTASALAALDARGVTGFSYVYTDVSPAFLQHGRRRFGDRIVPRLLDIEKNPAAQDFADGSADLVVASNVLHATRDLARTLDHIRQLLAPGGRLVLVEMVVPAAVYTLTFGLTDGWWRYVDEQWRLPHGPLLDVGRWRALLESRGWRLHGTDLLREAPGCVALLTCRPDGSGASAADDTGSRTAAPAVGTASPPAGGDPSSVLAVAEELRALVRELLGDPAAEVPGWVPWQELGVDSLLNMEFVEELGRRYGPVKPTALFEHRTVDDLARALASRTAPPAPDAAGPGHADGQDLVRRLTALVAELTARDPALIDADTAFPELGVDSLLHEEFCERLRALFPAADVPATLPFEHPTPRALARHLGRLPAAGPAPGAGPAARTGTAPRALPGAQEEPRSFTAAAAGSAPARAAVADSPQAATAAAAARSWRPVPAPGEDAGAVAVVGLAGRYPGAADVDAFWDLLVSGDTPVREVPAERWDWRTARTRGGGYARYGCFLDGIDAFEPAMFRIRPRDAALMDPQERLFLEVAREAFETAGYARHTLAGSHGGPRVGVFAGVTAHSHLLAQRDARAAGADNPEYAVTAAASVANRVSHAFDLSGPSLTVDTMCSSSLTALHLACRALLEDEADLALAGGVNLYLHPDRFAGLCALGMPSRGDRTRAFGAGGDGFVPGEGAGAVVLKRLDRARADGDTVLAVIRATGLNHGGGTGGYTVPNPGAQAALIESTLRRAGADPWTVGYVEAHGTGTELGDPVELRALALAFEQAGRDGPVRVGSVKSNIGHGEAAAGIAGLTKAVLQLRHRHLVPTLHAERLNPKLGLENTALRVQTAAEPWTAPDGPRRAAVSSFGAGGANAHVILEEYLEEPTADTPHGEAPAPGPVLVPVAAPDAGRLRTVARDLARVACDFALEDIAYTLHGGRERFAHRAAVVARDGAELRAALLALAEGAAHPALVTDAGQDGAGPAARSWVADGACPAPAGGRRVPLPVTPFARERCVPPEARTSPMPLTDTVHGPASRTVTARLGAASRWVADHVVDGEPLLPGAFHPELVHEALISADENPYRTVLLDLLWPRPATGLPMEVRTELGEPDERGARRFSTTVGGSVIAQGRTEPAASPSGPVRPLLVYRPDELDAHLGDLDAETFYETFAAHGFAYGPLYRTVRRVVVHGEDVTAELRLPDGEDPDGRHVLHPALFDGACQTAARLLLADGPGTSRRRLRPLAVDRLTVHEPVTGRIYVHAQRVRLDERARVHVFDLRLIDPVSGSVLALAEGFRVRVDEPADGTVTGPATAVERPVAHGTHEVPGDAEVPVHGYRLDWRQALAGGPEPGPPRGPLWVIGDGALTARLRTSADVVLPPARAADESALAATARAHGTPAAVLVDLTGAGPALGADPLTLPETARAWTPFAEDTLGTVFGVLRALVRSRALDGARVLLVTAWPADDPDPSPTAHALHSLVRTVAGETGRFTVRLAGVDTGRITAGELLAEAGRDDADWVRLTPGGRHTAVLYAEPAPEAGDDGPLLDGGGSYLVTGGLGGLGRRIAADLLRRGPTANVVLVGRSPADEDALRELRRGAGPGAAVHYRRCDVADAEQVAALAAWLDDAGIRLRGVVHTAGVLRDGFLRGKSLEAVEEVCRGKVLGALHLDAALAGHPLDFFLLCSSLAALVGNQGQSDYAFANGFLDGFARRRARWAARGQRPGRTLSAGWPVLADAGMTLEAHALDYLAQTYGLRPVATRDAVRALWPRLAAARSPETACTALVAGDTGVWERATGSPGARPAASPAGPDPSPSDAPGAADGADALRWVARKVEETTGVPAGTIDPDARLDAYGIDSIASMRLSRILEDDLGRVPLSVLLDSSSVRDLTDRLRHDHGPRLAALAAAAACAPEPFASQSSASGPFVSGPCAPEPPVSGPSAPQSLVSGSSVSGPSALQPSAPEPFAPGLSAPGLSAPQSPVSGSSVSGPSALQPSVSGPSAPEPFAPGLSAPGLSAPQSPVSGSSVSGPSALQPSVSGPSAPEPPASGPSAPQPPAPQPSAPQPSAPQPSAPQPSAPLVAGPAAGRVPGLSGVVDGPAPAAAGCVLPERLVGMWAADQAAAPEAPYNVSLAWRMPADADRTALGAAVDALVRRHPVLGCRVRPLDGRPALQPAPEPPALVIRTVAGAALDGAVRAEGDRRLRTSAEPLLRAVLWEPEDGGAPVLQLTTHHMVVDGRSADLLGRDLAALSTGRELPPALPFATAVRRELRRAEDDASGRAEAERRFAERLADGRAAGVLFPGGGERAGAAGGHREHRLPAALADTLARVAEDAGVPRFTVLLGAFAAALSRTTGHRSFLVAVPVYGRGGGQEDHSVGCFATTVPLRVDLDPGRPVHAWLRELNQEVRAALGRSVVPYPRLAELCREAGGPDAVPTVTLAYQNWERDAAGTAAGAGWEQVYRRGQRGHFDLGLEVTDTGHGLDVLANHRTAVLGADEADAFVEELRRSAAELARGTGGTLGELLDPAAGTLTARIAATARRLPDAVAVEDRDTRLSYAELQQVSDEIARRVHHAAGPGEPVAVLMHRSARLPAVLLGILKSGRPYVPLDESYPSERLALVVERAGCRVAVADRELTWLLPQGLHVVDPRGPAGPDVPHGPPPTPPTPDSPAYLMFTSGSTGQPKGVAVTHGNVVHTLEALAATVGVDERAPARLLAVTTVCFDISVLELFLPLLTGGTVVVAERADVTDARRLARLLTERDIGLMQATPAGWHLLVEGGWTGRGTLTALCGGEALPPNLAAALAARTAALWNVYGPTEATIWSTIAPVTASGPVHLGDPIGATRLLLTEVDGRRPPAPGEPGELWIGGAGVAQGYWRQPELTAERFTGHPLSPEGGGRWFRTGDLVRRDEEGRLLFLGRADSQVKVRGHRMELGEIEEVLGRHPAIARVVVAVRGEGPSARLTAVAVPQAGAGLPALPELREHAASVLPPWMLPDRLAAVAGLPLTPNGKVDRKAAVALADAALSEAAEAAPTTHGSTGSQAGRGTVTYERLVREVTTMWRELLELDDIPTDQRFFDLGGNSLLLGQLFARLEETYPGTGLELADLFARPTVADLAGLLTGRLGARPASAQAAPPPAGAAPARPSRRELRRAFRLGDDQR</sequence>
<proteinExistence type="predicted"/>
<accession>A0ACC6UE51</accession>
<reference evidence="1" key="1">
    <citation type="submission" date="2024-07" db="EMBL/GenBank/DDBJ databases">
        <title>Genome sequencing of plant associated microbes to promote plant fitness in Sorghum bicolor and Oryza sativa.</title>
        <authorList>
            <person name="Coleman-Derr D."/>
        </authorList>
    </citation>
    <scope>NUCLEOTIDE SEQUENCE</scope>
    <source>
        <strain evidence="1">SAI-173</strain>
    </source>
</reference>
<gene>
    <name evidence="1" type="ORF">RKD21_000041</name>
</gene>
<evidence type="ECO:0000313" key="2">
    <source>
        <dbReference type="Proteomes" id="UP001565447"/>
    </source>
</evidence>
<organism evidence="1 2">
    <name type="scientific">Streptomyces albogriseolus</name>
    <dbReference type="NCBI Taxonomy" id="1887"/>
    <lineage>
        <taxon>Bacteria</taxon>
        <taxon>Bacillati</taxon>
        <taxon>Actinomycetota</taxon>
        <taxon>Actinomycetes</taxon>
        <taxon>Kitasatosporales</taxon>
        <taxon>Streptomycetaceae</taxon>
        <taxon>Streptomyces</taxon>
        <taxon>Streptomyces albogriseolus group</taxon>
    </lineage>
</organism>
<dbReference type="Proteomes" id="UP001565447">
    <property type="component" value="Unassembled WGS sequence"/>
</dbReference>
<evidence type="ECO:0000313" key="1">
    <source>
        <dbReference type="EMBL" id="MEY9809784.1"/>
    </source>
</evidence>
<keyword evidence="2" id="KW-1185">Reference proteome</keyword>
<comment type="caution">
    <text evidence="1">The sequence shown here is derived from an EMBL/GenBank/DDBJ whole genome shotgun (WGS) entry which is preliminary data.</text>
</comment>
<name>A0ACC6UE51_STRAO</name>
<dbReference type="EMBL" id="JBGCBD010000001">
    <property type="protein sequence ID" value="MEY9809784.1"/>
    <property type="molecule type" value="Genomic_DNA"/>
</dbReference>
<protein>
    <submittedName>
        <fullName evidence="1">Amino acid adenylation domain-containing protein</fullName>
    </submittedName>
</protein>